<evidence type="ECO:0000256" key="1">
    <source>
        <dbReference type="ARBA" id="ARBA00022729"/>
    </source>
</evidence>
<dbReference type="SUPFAM" id="SSF54106">
    <property type="entry name" value="LysM domain"/>
    <property type="match status" value="1"/>
</dbReference>
<dbReference type="AlphaFoldDB" id="A0A3S9NKK8"/>
<dbReference type="SMART" id="SM00257">
    <property type="entry name" value="LysM"/>
    <property type="match status" value="1"/>
</dbReference>
<reference evidence="4 5" key="1">
    <citation type="submission" date="2018-12" db="EMBL/GenBank/DDBJ databases">
        <title>Cadmium resistance mechanism in endophytic bacteria Burkholderia cenocepacia YG-3.</title>
        <authorList>
            <person name="Zhang X."/>
            <person name="Wang X."/>
            <person name="Zhu Y."/>
        </authorList>
    </citation>
    <scope>NUCLEOTIDE SEQUENCE [LARGE SCALE GENOMIC DNA]</scope>
    <source>
        <strain evidence="4 5">YG-3</strain>
    </source>
</reference>
<dbReference type="Gene3D" id="3.40.190.10">
    <property type="entry name" value="Periplasmic binding protein-like II"/>
    <property type="match status" value="2"/>
</dbReference>
<gene>
    <name evidence="4" type="ORF">D5R55_36145</name>
</gene>
<dbReference type="InterPro" id="IPR001638">
    <property type="entry name" value="Solute-binding_3/MltF_N"/>
</dbReference>
<dbReference type="SMART" id="SM00062">
    <property type="entry name" value="PBPb"/>
    <property type="match status" value="1"/>
</dbReference>
<keyword evidence="1" id="KW-0732">Signal</keyword>
<organism evidence="4 5">
    <name type="scientific">Burkholderia cenocepacia</name>
    <dbReference type="NCBI Taxonomy" id="95486"/>
    <lineage>
        <taxon>Bacteria</taxon>
        <taxon>Pseudomonadati</taxon>
        <taxon>Pseudomonadota</taxon>
        <taxon>Betaproteobacteria</taxon>
        <taxon>Burkholderiales</taxon>
        <taxon>Burkholderiaceae</taxon>
        <taxon>Burkholderia</taxon>
        <taxon>Burkholderia cepacia complex</taxon>
    </lineage>
</organism>
<sequence>MKKLLGAIAFLVVLVGVWIVHQGGLSTLIPAHDAAPSATSAQNGDAGQPAQRPLSGNVPPSANVLPAGFTPQASTLKSIAENGLVRISVQNPSEPFFGEDKGAPHGFNVEFARLLFADPSFSRGGKPVAVDTRHEVDTYPGVPKQLLDTDAKGNHVVDVAMDGLTFPDNTPAGVVYSVPYVDDFGYSLIVRQGSAIRSADDLAGKTVGILKGDPDVRAFVTRQYPNVRFVEIDDSDPAFIAKSLDGRAVDAFIYDYPFAVSSIKGTDLKFAVTKLDGSNIAYKIGVRADDQDLLIYLNAAIAKLKQSPQYLDLLRKYFVSDQTMTTAAASGEHTYVVKAGDTLNLIAASKLGSGQRYREIQRRNNLANPNLILAGQHLVIPVR</sequence>
<accession>A0A3S9NKK8</accession>
<dbReference type="Pfam" id="PF01476">
    <property type="entry name" value="LysM"/>
    <property type="match status" value="1"/>
</dbReference>
<name>A0A3S9NKK8_9BURK</name>
<feature type="domain" description="LysM" evidence="3">
    <location>
        <begin position="333"/>
        <end position="380"/>
    </location>
</feature>
<dbReference type="InterPro" id="IPR036779">
    <property type="entry name" value="LysM_dom_sf"/>
</dbReference>
<proteinExistence type="predicted"/>
<dbReference type="SUPFAM" id="SSF53850">
    <property type="entry name" value="Periplasmic binding protein-like II"/>
    <property type="match status" value="1"/>
</dbReference>
<dbReference type="Proteomes" id="UP000277191">
    <property type="component" value="Chromosome 3"/>
</dbReference>
<dbReference type="Gene3D" id="3.10.350.10">
    <property type="entry name" value="LysM domain"/>
    <property type="match status" value="1"/>
</dbReference>
<feature type="region of interest" description="Disordered" evidence="2">
    <location>
        <begin position="35"/>
        <end position="66"/>
    </location>
</feature>
<dbReference type="PANTHER" id="PTHR35936">
    <property type="entry name" value="MEMBRANE-BOUND LYTIC MUREIN TRANSGLYCOSYLASE F"/>
    <property type="match status" value="1"/>
</dbReference>
<evidence type="ECO:0000256" key="2">
    <source>
        <dbReference type="SAM" id="MobiDB-lite"/>
    </source>
</evidence>
<dbReference type="EMBL" id="CP034547">
    <property type="protein sequence ID" value="AZQ56217.1"/>
    <property type="molecule type" value="Genomic_DNA"/>
</dbReference>
<evidence type="ECO:0000259" key="3">
    <source>
        <dbReference type="PROSITE" id="PS51782"/>
    </source>
</evidence>
<dbReference type="CDD" id="cd00118">
    <property type="entry name" value="LysM"/>
    <property type="match status" value="1"/>
</dbReference>
<dbReference type="RefSeq" id="WP_126369563.1">
    <property type="nucleotide sequence ID" value="NZ_CP034547.1"/>
</dbReference>
<dbReference type="InterPro" id="IPR018392">
    <property type="entry name" value="LysM"/>
</dbReference>
<dbReference type="Pfam" id="PF00497">
    <property type="entry name" value="SBP_bac_3"/>
    <property type="match status" value="1"/>
</dbReference>
<evidence type="ECO:0000313" key="5">
    <source>
        <dbReference type="Proteomes" id="UP000277191"/>
    </source>
</evidence>
<evidence type="ECO:0000313" key="4">
    <source>
        <dbReference type="EMBL" id="AZQ56217.1"/>
    </source>
</evidence>
<dbReference type="PROSITE" id="PS51782">
    <property type="entry name" value="LYSM"/>
    <property type="match status" value="1"/>
</dbReference>
<protein>
    <submittedName>
        <fullName evidence="4">Transporter substrate-binding domain-containing protein</fullName>
    </submittedName>
</protein>
<dbReference type="PANTHER" id="PTHR35936:SF17">
    <property type="entry name" value="ARGININE-BINDING EXTRACELLULAR PROTEIN ARTP"/>
    <property type="match status" value="1"/>
</dbReference>